<protein>
    <submittedName>
        <fullName evidence="6">NADH-FMN oxidoreductase RutF, flavin reductase (DIM6/NTAB) family</fullName>
    </submittedName>
</protein>
<dbReference type="PANTHER" id="PTHR33798:SF5">
    <property type="entry name" value="FLAVIN REDUCTASE LIKE DOMAIN-CONTAINING PROTEIN"/>
    <property type="match status" value="1"/>
</dbReference>
<evidence type="ECO:0000313" key="7">
    <source>
        <dbReference type="Proteomes" id="UP000199377"/>
    </source>
</evidence>
<dbReference type="STRING" id="1114924.SAMN05216258_10198"/>
<comment type="cofactor">
    <cofactor evidence="1">
        <name>FMN</name>
        <dbReference type="ChEBI" id="CHEBI:58210"/>
    </cofactor>
</comment>
<dbReference type="SUPFAM" id="SSF50475">
    <property type="entry name" value="FMN-binding split barrel"/>
    <property type="match status" value="1"/>
</dbReference>
<comment type="similarity">
    <text evidence="4">Belongs to the flavoredoxin family.</text>
</comment>
<dbReference type="RefSeq" id="WP_092856692.1">
    <property type="nucleotide sequence ID" value="NZ_FOQH01000001.1"/>
</dbReference>
<dbReference type="AlphaFoldDB" id="A0A1I3BIQ0"/>
<dbReference type="GO" id="GO:0010181">
    <property type="term" value="F:FMN binding"/>
    <property type="evidence" value="ECO:0007669"/>
    <property type="project" value="InterPro"/>
</dbReference>
<evidence type="ECO:0000256" key="3">
    <source>
        <dbReference type="ARBA" id="ARBA00022643"/>
    </source>
</evidence>
<dbReference type="GO" id="GO:0016646">
    <property type="term" value="F:oxidoreductase activity, acting on the CH-NH group of donors, NAD or NADP as acceptor"/>
    <property type="evidence" value="ECO:0007669"/>
    <property type="project" value="UniProtKB-ARBA"/>
</dbReference>
<dbReference type="InterPro" id="IPR012349">
    <property type="entry name" value="Split_barrel_FMN-bd"/>
</dbReference>
<evidence type="ECO:0000256" key="4">
    <source>
        <dbReference type="ARBA" id="ARBA00038054"/>
    </source>
</evidence>
<dbReference type="EMBL" id="FOQH01000001">
    <property type="protein sequence ID" value="SFH61819.1"/>
    <property type="molecule type" value="Genomic_DNA"/>
</dbReference>
<organism evidence="6 7">
    <name type="scientific">Albimonas pacifica</name>
    <dbReference type="NCBI Taxonomy" id="1114924"/>
    <lineage>
        <taxon>Bacteria</taxon>
        <taxon>Pseudomonadati</taxon>
        <taxon>Pseudomonadota</taxon>
        <taxon>Alphaproteobacteria</taxon>
        <taxon>Rhodobacterales</taxon>
        <taxon>Paracoccaceae</taxon>
        <taxon>Albimonas</taxon>
    </lineage>
</organism>
<sequence>MLIDFDGLDPKLRYKLMCGAVIPRPVAWITTISPEGVVNAAPYSFFNVFGEDPALVVVGLGHKAEEPKDTTRNILATGEFVVNIPALSQIGDMVDSAAVYPADRGEPEALGLKLAPSARVAPPRLADCPVALECRKITGLTFGPTRELLIGEAVALQARDGLVDPETLRFDWQGDFPIARLFADRYARLEEIEPHPIPKPKP</sequence>
<evidence type="ECO:0000313" key="6">
    <source>
        <dbReference type="EMBL" id="SFH61819.1"/>
    </source>
</evidence>
<proteinExistence type="inferred from homology"/>
<dbReference type="Proteomes" id="UP000199377">
    <property type="component" value="Unassembled WGS sequence"/>
</dbReference>
<dbReference type="Gene3D" id="2.30.110.10">
    <property type="entry name" value="Electron Transport, Fmn-binding Protein, Chain A"/>
    <property type="match status" value="1"/>
</dbReference>
<evidence type="ECO:0000256" key="1">
    <source>
        <dbReference type="ARBA" id="ARBA00001917"/>
    </source>
</evidence>
<name>A0A1I3BIQ0_9RHOB</name>
<accession>A0A1I3BIQ0</accession>
<dbReference type="OrthoDB" id="9783347at2"/>
<evidence type="ECO:0000259" key="5">
    <source>
        <dbReference type="SMART" id="SM00903"/>
    </source>
</evidence>
<reference evidence="6 7" key="1">
    <citation type="submission" date="2016-10" db="EMBL/GenBank/DDBJ databases">
        <authorList>
            <person name="de Groot N.N."/>
        </authorList>
    </citation>
    <scope>NUCLEOTIDE SEQUENCE [LARGE SCALE GENOMIC DNA]</scope>
    <source>
        <strain evidence="6 7">CGMCC 1.11030</strain>
    </source>
</reference>
<dbReference type="Pfam" id="PF01613">
    <property type="entry name" value="Flavin_Reduct"/>
    <property type="match status" value="1"/>
</dbReference>
<keyword evidence="2" id="KW-0285">Flavoprotein</keyword>
<dbReference type="InterPro" id="IPR002563">
    <property type="entry name" value="Flavin_Rdtase-like_dom"/>
</dbReference>
<evidence type="ECO:0000256" key="2">
    <source>
        <dbReference type="ARBA" id="ARBA00022630"/>
    </source>
</evidence>
<dbReference type="PANTHER" id="PTHR33798">
    <property type="entry name" value="FLAVOPROTEIN OXYGENASE"/>
    <property type="match status" value="1"/>
</dbReference>
<keyword evidence="3" id="KW-0288">FMN</keyword>
<gene>
    <name evidence="6" type="ORF">SAMN05216258_10198</name>
</gene>
<dbReference type="SMART" id="SM00903">
    <property type="entry name" value="Flavin_Reduct"/>
    <property type="match status" value="1"/>
</dbReference>
<keyword evidence="7" id="KW-1185">Reference proteome</keyword>
<feature type="domain" description="Flavin reductase like" evidence="5">
    <location>
        <begin position="19"/>
        <end position="172"/>
    </location>
</feature>